<accession>A0A9P8MA38</accession>
<evidence type="ECO:0000256" key="2">
    <source>
        <dbReference type="ARBA" id="ARBA00022670"/>
    </source>
</evidence>
<comment type="caution">
    <text evidence="7">The sequence shown here is derived from an EMBL/GenBank/DDBJ whole genome shotgun (WGS) entry which is preliminary data.</text>
</comment>
<dbReference type="AlphaFoldDB" id="A0A9P8MA38"/>
<dbReference type="SUPFAM" id="SSF53474">
    <property type="entry name" value="alpha/beta-Hydrolases"/>
    <property type="match status" value="1"/>
</dbReference>
<dbReference type="InterPro" id="IPR029058">
    <property type="entry name" value="AB_hydrolase_fold"/>
</dbReference>
<name>A0A9P8MA38_9HYPO</name>
<dbReference type="Pfam" id="PF05577">
    <property type="entry name" value="Peptidase_S28"/>
    <property type="match status" value="1"/>
</dbReference>
<evidence type="ECO:0000256" key="4">
    <source>
        <dbReference type="ARBA" id="ARBA00022801"/>
    </source>
</evidence>
<dbReference type="EMBL" id="JACEFI010000009">
    <property type="protein sequence ID" value="KAH0596540.1"/>
    <property type="molecule type" value="Genomic_DNA"/>
</dbReference>
<dbReference type="GO" id="GO:0006508">
    <property type="term" value="P:proteolysis"/>
    <property type="evidence" value="ECO:0007669"/>
    <property type="project" value="UniProtKB-KW"/>
</dbReference>
<feature type="region of interest" description="Disordered" evidence="6">
    <location>
        <begin position="95"/>
        <end position="115"/>
    </location>
</feature>
<organism evidence="7 8">
    <name type="scientific">Metarhizium humberi</name>
    <dbReference type="NCBI Taxonomy" id="2596975"/>
    <lineage>
        <taxon>Eukaryota</taxon>
        <taxon>Fungi</taxon>
        <taxon>Dikarya</taxon>
        <taxon>Ascomycota</taxon>
        <taxon>Pezizomycotina</taxon>
        <taxon>Sordariomycetes</taxon>
        <taxon>Hypocreomycetidae</taxon>
        <taxon>Hypocreales</taxon>
        <taxon>Clavicipitaceae</taxon>
        <taxon>Metarhizium</taxon>
    </lineage>
</organism>
<dbReference type="GO" id="GO:0070008">
    <property type="term" value="F:serine-type exopeptidase activity"/>
    <property type="evidence" value="ECO:0007669"/>
    <property type="project" value="InterPro"/>
</dbReference>
<dbReference type="Gene3D" id="3.40.50.1820">
    <property type="entry name" value="alpha/beta hydrolase"/>
    <property type="match status" value="2"/>
</dbReference>
<comment type="similarity">
    <text evidence="1">Belongs to the peptidase S28 family.</text>
</comment>
<evidence type="ECO:0008006" key="9">
    <source>
        <dbReference type="Google" id="ProtNLM"/>
    </source>
</evidence>
<keyword evidence="5" id="KW-0325">Glycoprotein</keyword>
<dbReference type="PANTHER" id="PTHR11010">
    <property type="entry name" value="PROTEASE S28 PRO-X CARBOXYPEPTIDASE-RELATED"/>
    <property type="match status" value="1"/>
</dbReference>
<evidence type="ECO:0000256" key="5">
    <source>
        <dbReference type="ARBA" id="ARBA00023180"/>
    </source>
</evidence>
<keyword evidence="4" id="KW-0378">Hydrolase</keyword>
<dbReference type="Proteomes" id="UP000764110">
    <property type="component" value="Unassembled WGS sequence"/>
</dbReference>
<evidence type="ECO:0000313" key="7">
    <source>
        <dbReference type="EMBL" id="KAH0596540.1"/>
    </source>
</evidence>
<protein>
    <recommendedName>
        <fullName evidence="9">Serine peptidase</fullName>
    </recommendedName>
</protein>
<dbReference type="PANTHER" id="PTHR11010:SF23">
    <property type="entry name" value="SERINE PEPTIDASE"/>
    <property type="match status" value="1"/>
</dbReference>
<sequence length="605" mass="68181">MTAEAECLRMYGLTIFPWRRDTHFGTRPEAVEPGWRQIRHAAAEPEQLQAYFVQLPPYSTTTRRLGRHGAIKKMWSRGLQNILSNAWARINRVHLNSLPPPPPNDGSLTKRSHGPTHEGVFQQLIDHNKPELGRFSQRYWYNADDWAGPGSPIILNAPAEHEANAFHATKNSLAGRFAQTNGGAVIVLEHRYWGKSSPFDNLTTTNLQYLNLDNAIHDLIYFAHNVELPFDLAGTSKPTKAPWVLTGCSYAGALAAWTHHLAPGTFWAYHCSSAVVEAIPNFWKYNEPIKEAMPKNCSTDMQGVMKHIDGILSDGTKDEKHALKKKFGLESLTHDDDFGAALAGGLQKWQRTVFFKTKRPNGLYQMCDYLENVFPQKSSRIISDRPAVPGPEGVGTSKALDGFAKWSKEVYLPGECAEFGYWADNNTAACMDMNNKDNPMYTDLSVNNTANRQWYWLLCNEPFEWWQVSGPDDTTGLASKHAGLDYAHMQCRNMFPREGNRTYGLKLGRTARETNRRTGGWGRVKTTRLMWVNGELDPWRAATVSADQRPGGPLTFTPEAPVWVLPGGVHCSDMLTRNAEANPALRRVVEDILGTMKRWVDEYYK</sequence>
<keyword evidence="2" id="KW-0645">Protease</keyword>
<evidence type="ECO:0000313" key="8">
    <source>
        <dbReference type="Proteomes" id="UP000764110"/>
    </source>
</evidence>
<dbReference type="GO" id="GO:0008239">
    <property type="term" value="F:dipeptidyl-peptidase activity"/>
    <property type="evidence" value="ECO:0007669"/>
    <property type="project" value="TreeGrafter"/>
</dbReference>
<evidence type="ECO:0000256" key="3">
    <source>
        <dbReference type="ARBA" id="ARBA00022729"/>
    </source>
</evidence>
<dbReference type="InterPro" id="IPR008758">
    <property type="entry name" value="Peptidase_S28"/>
</dbReference>
<keyword evidence="3" id="KW-0732">Signal</keyword>
<evidence type="ECO:0000256" key="6">
    <source>
        <dbReference type="SAM" id="MobiDB-lite"/>
    </source>
</evidence>
<keyword evidence="8" id="KW-1185">Reference proteome</keyword>
<evidence type="ECO:0000256" key="1">
    <source>
        <dbReference type="ARBA" id="ARBA00011079"/>
    </source>
</evidence>
<reference evidence="7 8" key="1">
    <citation type="submission" date="2020-07" db="EMBL/GenBank/DDBJ databases">
        <title>Metarhizium humberi genome.</title>
        <authorList>
            <person name="Lysoe E."/>
        </authorList>
    </citation>
    <scope>NUCLEOTIDE SEQUENCE [LARGE SCALE GENOMIC DNA]</scope>
    <source>
        <strain evidence="7 8">ESALQ1638</strain>
    </source>
</reference>
<gene>
    <name evidence="7" type="ORF">MHUMG1_05658</name>
</gene>
<proteinExistence type="inferred from homology"/>